<accession>A0A8J4A806</accession>
<dbReference type="EMBL" id="BOPH01000148">
    <property type="protein sequence ID" value="GIJ75035.1"/>
    <property type="molecule type" value="Genomic_DNA"/>
</dbReference>
<sequence>MTAELTLHAPAGPHPAGRPVPVRARLRNSGPGDLWIVGVVDGSDTGTRYPHWLPLVRLDGVVVAVPARPEDPLVGPLRTTDFRCLAPGGAMDPGPLPTFDTFAPEVPGTYVYSLDLSTGSGRPEAWLGTFNQDRSVLDLVARVPRLTLHAEATVEIAS</sequence>
<protein>
    <submittedName>
        <fullName evidence="1">Uncharacterized protein</fullName>
    </submittedName>
</protein>
<keyword evidence="2" id="KW-1185">Reference proteome</keyword>
<dbReference type="RefSeq" id="WP_203934819.1">
    <property type="nucleotide sequence ID" value="NZ_BOPH01000148.1"/>
</dbReference>
<evidence type="ECO:0000313" key="2">
    <source>
        <dbReference type="Proteomes" id="UP000635606"/>
    </source>
</evidence>
<dbReference type="Proteomes" id="UP000635606">
    <property type="component" value="Unassembled WGS sequence"/>
</dbReference>
<name>A0A8J4A806_9ACTN</name>
<reference evidence="1" key="1">
    <citation type="submission" date="2021-01" db="EMBL/GenBank/DDBJ databases">
        <title>Whole genome shotgun sequence of Virgisporangium ochraceum NBRC 16418.</title>
        <authorList>
            <person name="Komaki H."/>
            <person name="Tamura T."/>
        </authorList>
    </citation>
    <scope>NUCLEOTIDE SEQUENCE</scope>
    <source>
        <strain evidence="1">NBRC 16418</strain>
    </source>
</reference>
<gene>
    <name evidence="1" type="ORF">Voc01_099520</name>
</gene>
<evidence type="ECO:0000313" key="1">
    <source>
        <dbReference type="EMBL" id="GIJ75035.1"/>
    </source>
</evidence>
<organism evidence="1 2">
    <name type="scientific">Virgisporangium ochraceum</name>
    <dbReference type="NCBI Taxonomy" id="65505"/>
    <lineage>
        <taxon>Bacteria</taxon>
        <taxon>Bacillati</taxon>
        <taxon>Actinomycetota</taxon>
        <taxon>Actinomycetes</taxon>
        <taxon>Micromonosporales</taxon>
        <taxon>Micromonosporaceae</taxon>
        <taxon>Virgisporangium</taxon>
    </lineage>
</organism>
<dbReference type="AlphaFoldDB" id="A0A8J4A806"/>
<comment type="caution">
    <text evidence="1">The sequence shown here is derived from an EMBL/GenBank/DDBJ whole genome shotgun (WGS) entry which is preliminary data.</text>
</comment>
<proteinExistence type="predicted"/>